<reference evidence="1" key="1">
    <citation type="submission" date="2021-01" db="EMBL/GenBank/DDBJ databases">
        <title>Adiantum capillus-veneris genome.</title>
        <authorList>
            <person name="Fang Y."/>
            <person name="Liao Q."/>
        </authorList>
    </citation>
    <scope>NUCLEOTIDE SEQUENCE</scope>
    <source>
        <strain evidence="1">H3</strain>
        <tissue evidence="1">Leaf</tissue>
    </source>
</reference>
<proteinExistence type="predicted"/>
<dbReference type="AlphaFoldDB" id="A0A9D4UR49"/>
<sequence>MGLFSASLSWDVKTLKDTLQLNVDTHGLGARCWGRVLPSCAYAYAGGENLFARPCKTSPKKRVSDARSHPSSTMLGVKASRHESYGYQSWGCNALVLLGDPSLWSSVLLQEISSLAWWFSWEIRVSDMFGDRGSIRPVMVATTFSIKIYWLLF</sequence>
<protein>
    <submittedName>
        <fullName evidence="1">Uncharacterized protein</fullName>
    </submittedName>
</protein>
<dbReference type="Proteomes" id="UP000886520">
    <property type="component" value="Chromosome 12"/>
</dbReference>
<evidence type="ECO:0000313" key="1">
    <source>
        <dbReference type="EMBL" id="KAI5072570.1"/>
    </source>
</evidence>
<gene>
    <name evidence="1" type="ORF">GOP47_0012676</name>
</gene>
<dbReference type="EMBL" id="JABFUD020000012">
    <property type="protein sequence ID" value="KAI5072570.1"/>
    <property type="molecule type" value="Genomic_DNA"/>
</dbReference>
<accession>A0A9D4UR49</accession>
<keyword evidence="2" id="KW-1185">Reference proteome</keyword>
<comment type="caution">
    <text evidence="1">The sequence shown here is derived from an EMBL/GenBank/DDBJ whole genome shotgun (WGS) entry which is preliminary data.</text>
</comment>
<name>A0A9D4UR49_ADICA</name>
<evidence type="ECO:0000313" key="2">
    <source>
        <dbReference type="Proteomes" id="UP000886520"/>
    </source>
</evidence>
<organism evidence="1 2">
    <name type="scientific">Adiantum capillus-veneris</name>
    <name type="common">Maidenhair fern</name>
    <dbReference type="NCBI Taxonomy" id="13818"/>
    <lineage>
        <taxon>Eukaryota</taxon>
        <taxon>Viridiplantae</taxon>
        <taxon>Streptophyta</taxon>
        <taxon>Embryophyta</taxon>
        <taxon>Tracheophyta</taxon>
        <taxon>Polypodiopsida</taxon>
        <taxon>Polypodiidae</taxon>
        <taxon>Polypodiales</taxon>
        <taxon>Pteridineae</taxon>
        <taxon>Pteridaceae</taxon>
        <taxon>Vittarioideae</taxon>
        <taxon>Adiantum</taxon>
    </lineage>
</organism>